<feature type="domain" description="Glycosyl transferase family 1" evidence="1">
    <location>
        <begin position="131"/>
        <end position="241"/>
    </location>
</feature>
<organism evidence="2">
    <name type="scientific">uncultured Caudovirales phage</name>
    <dbReference type="NCBI Taxonomy" id="2100421"/>
    <lineage>
        <taxon>Viruses</taxon>
        <taxon>Duplodnaviria</taxon>
        <taxon>Heunggongvirae</taxon>
        <taxon>Uroviricota</taxon>
        <taxon>Caudoviricetes</taxon>
        <taxon>Peduoviridae</taxon>
        <taxon>Maltschvirus</taxon>
        <taxon>Maltschvirus maltsch</taxon>
    </lineage>
</organism>
<proteinExistence type="predicted"/>
<evidence type="ECO:0000313" key="2">
    <source>
        <dbReference type="EMBL" id="CAB4140799.1"/>
    </source>
</evidence>
<dbReference type="Gene3D" id="3.40.50.2000">
    <property type="entry name" value="Glycogen Phosphorylase B"/>
    <property type="match status" value="1"/>
</dbReference>
<accession>A0A6J5MAR6</accession>
<protein>
    <submittedName>
        <fullName evidence="2">Glycosyl transferase, family 1</fullName>
    </submittedName>
</protein>
<gene>
    <name evidence="2" type="ORF">UFOVP395_134</name>
</gene>
<name>A0A6J5MAR6_9CAUD</name>
<dbReference type="Pfam" id="PF00534">
    <property type="entry name" value="Glycos_transf_1"/>
    <property type="match status" value="1"/>
</dbReference>
<dbReference type="GO" id="GO:0016757">
    <property type="term" value="F:glycosyltransferase activity"/>
    <property type="evidence" value="ECO:0007669"/>
    <property type="project" value="InterPro"/>
</dbReference>
<evidence type="ECO:0000259" key="1">
    <source>
        <dbReference type="Pfam" id="PF00534"/>
    </source>
</evidence>
<reference evidence="2" key="1">
    <citation type="submission" date="2020-04" db="EMBL/GenBank/DDBJ databases">
        <authorList>
            <person name="Chiriac C."/>
            <person name="Salcher M."/>
            <person name="Ghai R."/>
            <person name="Kavagutti S V."/>
        </authorList>
    </citation>
    <scope>NUCLEOTIDE SEQUENCE</scope>
</reference>
<dbReference type="SUPFAM" id="SSF53756">
    <property type="entry name" value="UDP-Glycosyltransferase/glycogen phosphorylase"/>
    <property type="match status" value="1"/>
</dbReference>
<dbReference type="InterPro" id="IPR001296">
    <property type="entry name" value="Glyco_trans_1"/>
</dbReference>
<keyword evidence="2" id="KW-0808">Transferase</keyword>
<dbReference type="EMBL" id="LR796380">
    <property type="protein sequence ID" value="CAB4140799.1"/>
    <property type="molecule type" value="Genomic_DNA"/>
</dbReference>
<sequence length="331" mass="38303">MAGFEENEISAKSSGGTEMVKRAIAARMPEGLADDFQVICSRVRNIQEDKIRVYWLHDLPQDPETNHLKDQASRDRFHKLVFCGNWQYNQYLNTLGIPPTEQCAVIDTPIEPIQYKEKSKDEVRLIYTSTPQRGLALLVPVFTELAKYRKNIHLDVFSSFSIYGWGNADEQYRQLFDICKNHPQITYHGFAPNERVREAQQQAHIFAYPSIWQECNSRALIEAMSAGALCLHPNLAGLSDTCGSLTSMYQFEQDHNVHANKFYHLLDRAISIVHEDDTQNYLRYVKTYADNRFNIVKIAKQWEDMLTALKAQYHTVESRGLPKQMFRYKIG</sequence>